<keyword evidence="2" id="KW-1185">Reference proteome</keyword>
<organism evidence="1 2">
    <name type="scientific">Obba rivulosa</name>
    <dbReference type="NCBI Taxonomy" id="1052685"/>
    <lineage>
        <taxon>Eukaryota</taxon>
        <taxon>Fungi</taxon>
        <taxon>Dikarya</taxon>
        <taxon>Basidiomycota</taxon>
        <taxon>Agaricomycotina</taxon>
        <taxon>Agaricomycetes</taxon>
        <taxon>Polyporales</taxon>
        <taxon>Gelatoporiaceae</taxon>
        <taxon>Obba</taxon>
    </lineage>
</organism>
<dbReference type="Proteomes" id="UP000250043">
    <property type="component" value="Unassembled WGS sequence"/>
</dbReference>
<proteinExistence type="predicted"/>
<accession>A0A8E2DVL9</accession>
<name>A0A8E2DVL9_9APHY</name>
<protein>
    <submittedName>
        <fullName evidence="1">Uncharacterized protein</fullName>
    </submittedName>
</protein>
<reference evidence="1 2" key="1">
    <citation type="submission" date="2016-07" db="EMBL/GenBank/DDBJ databases">
        <title>Draft genome of the white-rot fungus Obba rivulosa 3A-2.</title>
        <authorList>
            <consortium name="DOE Joint Genome Institute"/>
            <person name="Miettinen O."/>
            <person name="Riley R."/>
            <person name="Acob R."/>
            <person name="Barry K."/>
            <person name="Cullen D."/>
            <person name="De Vries R."/>
            <person name="Hainaut M."/>
            <person name="Hatakka A."/>
            <person name="Henrissat B."/>
            <person name="Hilden K."/>
            <person name="Kuo R."/>
            <person name="Labutti K."/>
            <person name="Lipzen A."/>
            <person name="Makela M.R."/>
            <person name="Sandor L."/>
            <person name="Spatafora J.W."/>
            <person name="Grigoriev I.V."/>
            <person name="Hibbett D.S."/>
        </authorList>
    </citation>
    <scope>NUCLEOTIDE SEQUENCE [LARGE SCALE GENOMIC DNA]</scope>
    <source>
        <strain evidence="1 2">3A-2</strain>
    </source>
</reference>
<gene>
    <name evidence="1" type="ORF">OBBRIDRAFT_830105</name>
</gene>
<evidence type="ECO:0000313" key="1">
    <source>
        <dbReference type="EMBL" id="OCH96714.1"/>
    </source>
</evidence>
<evidence type="ECO:0000313" key="2">
    <source>
        <dbReference type="Proteomes" id="UP000250043"/>
    </source>
</evidence>
<dbReference type="AlphaFoldDB" id="A0A8E2DVL9"/>
<sequence>MRPLLRPIPLVPIPVIQKVPKLPPELTDAIIDTLLICRVWLPRTRYRLFFRVGVRGDAAVEDHKYTRLYHFARFLLNSQHVAPYVRYFCVELLTDMDVSCHLPTIMRLLCNLHSLSVIPVIPFRADFGTWACLRSLSCLELHGTSYHYLNLLRLLDAVSHIRALALFGI</sequence>
<dbReference type="EMBL" id="KV722330">
    <property type="protein sequence ID" value="OCH96714.1"/>
    <property type="molecule type" value="Genomic_DNA"/>
</dbReference>